<accession>A0A1G1Z7Z3</accession>
<reference evidence="10 11" key="1">
    <citation type="journal article" date="2016" name="Nat. Commun.">
        <title>Thousands of microbial genomes shed light on interconnected biogeochemical processes in an aquifer system.</title>
        <authorList>
            <person name="Anantharaman K."/>
            <person name="Brown C.T."/>
            <person name="Hug L.A."/>
            <person name="Sharon I."/>
            <person name="Castelle C.J."/>
            <person name="Probst A.J."/>
            <person name="Thomas B.C."/>
            <person name="Singh A."/>
            <person name="Wilkins M.J."/>
            <person name="Karaoz U."/>
            <person name="Brodie E.L."/>
            <person name="Williams K.H."/>
            <person name="Hubbard S.S."/>
            <person name="Banfield J.F."/>
        </authorList>
    </citation>
    <scope>NUCLEOTIDE SEQUENCE [LARGE SCALE GENOMIC DNA]</scope>
</reference>
<comment type="subcellular location">
    <subcellularLocation>
        <location evidence="1">Cell membrane</location>
        <topology evidence="1">Multi-pass membrane protein</topology>
    </subcellularLocation>
</comment>
<proteinExistence type="inferred from homology"/>
<evidence type="ECO:0000259" key="8">
    <source>
        <dbReference type="Pfam" id="PF01478"/>
    </source>
</evidence>
<feature type="transmembrane region" description="Helical" evidence="7">
    <location>
        <begin position="80"/>
        <end position="97"/>
    </location>
</feature>
<feature type="transmembrane region" description="Helical" evidence="7">
    <location>
        <begin position="178"/>
        <end position="198"/>
    </location>
</feature>
<evidence type="ECO:0000256" key="2">
    <source>
        <dbReference type="ARBA" id="ARBA00005801"/>
    </source>
</evidence>
<evidence type="ECO:0000256" key="6">
    <source>
        <dbReference type="ARBA" id="ARBA00023136"/>
    </source>
</evidence>
<comment type="caution">
    <text evidence="10">The sequence shown here is derived from an EMBL/GenBank/DDBJ whole genome shotgun (WGS) entry which is preliminary data.</text>
</comment>
<dbReference type="STRING" id="1797692.A3I33_02070"/>
<dbReference type="EMBL" id="MHJA01000029">
    <property type="protein sequence ID" value="OGY60549.1"/>
    <property type="molecule type" value="Genomic_DNA"/>
</dbReference>
<dbReference type="Pfam" id="PF01478">
    <property type="entry name" value="Peptidase_A24"/>
    <property type="match status" value="1"/>
</dbReference>
<keyword evidence="4 7" id="KW-0812">Transmembrane</keyword>
<feature type="transmembrane region" description="Helical" evidence="7">
    <location>
        <begin position="7"/>
        <end position="24"/>
    </location>
</feature>
<dbReference type="InterPro" id="IPR050882">
    <property type="entry name" value="Prepilin_peptidase/N-MTase"/>
</dbReference>
<comment type="similarity">
    <text evidence="2">Belongs to the peptidase A24 family.</text>
</comment>
<dbReference type="GO" id="GO:0005886">
    <property type="term" value="C:plasma membrane"/>
    <property type="evidence" value="ECO:0007669"/>
    <property type="project" value="UniProtKB-SubCell"/>
</dbReference>
<dbReference type="GO" id="GO:0004190">
    <property type="term" value="F:aspartic-type endopeptidase activity"/>
    <property type="evidence" value="ECO:0007669"/>
    <property type="project" value="InterPro"/>
</dbReference>
<evidence type="ECO:0008006" key="12">
    <source>
        <dbReference type="Google" id="ProtNLM"/>
    </source>
</evidence>
<evidence type="ECO:0000256" key="7">
    <source>
        <dbReference type="SAM" id="Phobius"/>
    </source>
</evidence>
<keyword evidence="6 7" id="KW-0472">Membrane</keyword>
<evidence type="ECO:0000313" key="11">
    <source>
        <dbReference type="Proteomes" id="UP000176544"/>
    </source>
</evidence>
<dbReference type="PANTHER" id="PTHR30487">
    <property type="entry name" value="TYPE 4 PREPILIN-LIKE PROTEINS LEADER PEPTIDE-PROCESSING ENZYME"/>
    <property type="match status" value="1"/>
</dbReference>
<evidence type="ECO:0000313" key="10">
    <source>
        <dbReference type="EMBL" id="OGY60549.1"/>
    </source>
</evidence>
<name>A0A1G1Z7Z3_9BACT</name>
<gene>
    <name evidence="10" type="ORF">A3I33_02070</name>
</gene>
<evidence type="ECO:0000256" key="4">
    <source>
        <dbReference type="ARBA" id="ARBA00022692"/>
    </source>
</evidence>
<keyword evidence="5 7" id="KW-1133">Transmembrane helix</keyword>
<feature type="transmembrane region" description="Helical" evidence="7">
    <location>
        <begin position="130"/>
        <end position="147"/>
    </location>
</feature>
<feature type="domain" description="Prepilin type IV endopeptidase peptidase" evidence="8">
    <location>
        <begin position="108"/>
        <end position="239"/>
    </location>
</feature>
<evidence type="ECO:0000256" key="5">
    <source>
        <dbReference type="ARBA" id="ARBA00022989"/>
    </source>
</evidence>
<dbReference type="Proteomes" id="UP000176544">
    <property type="component" value="Unassembled WGS sequence"/>
</dbReference>
<keyword evidence="3" id="KW-1003">Cell membrane</keyword>
<evidence type="ECO:0000256" key="3">
    <source>
        <dbReference type="ARBA" id="ARBA00022475"/>
    </source>
</evidence>
<sequence length="285" mass="31258">MNSITQLLLFAFGTFVGSFVNVLGTRYSEKDGFRLAVHGRSRCDHCKKPLMWYELIPVLSFLALSGKCKNCGERIAVQHLVVEILTGLVFLLVPLQFGQGIPALIWVLAFLAFILISIIDLRLKIIPDKLTVFIIILGALLIAYYHSTDTFGLVDGEVRGSFLGTYAVSFWIGKPNVLLNYAAGAILGLISFGLIYFLSRGRAMGFGDVKLAGAAGILIGWPDIGVAILLAFITGAVYGSALILRKRKNMKDSIPFGPFIILGVTLVFFFGYYILNGYFSAFSIY</sequence>
<feature type="transmembrane region" description="Helical" evidence="7">
    <location>
        <begin position="103"/>
        <end position="123"/>
    </location>
</feature>
<dbReference type="PANTHER" id="PTHR30487:SF0">
    <property type="entry name" value="PREPILIN LEADER PEPTIDASE_N-METHYLTRANSFERASE-RELATED"/>
    <property type="match status" value="1"/>
</dbReference>
<dbReference type="InterPro" id="IPR010627">
    <property type="entry name" value="Prepilin_pept_A24_N"/>
</dbReference>
<dbReference type="AlphaFoldDB" id="A0A1G1Z7Z3"/>
<dbReference type="GO" id="GO:0006465">
    <property type="term" value="P:signal peptide processing"/>
    <property type="evidence" value="ECO:0007669"/>
    <property type="project" value="TreeGrafter"/>
</dbReference>
<dbReference type="InterPro" id="IPR000045">
    <property type="entry name" value="Prepilin_IV_endopep_pep"/>
</dbReference>
<feature type="transmembrane region" description="Helical" evidence="7">
    <location>
        <begin position="256"/>
        <end position="275"/>
    </location>
</feature>
<evidence type="ECO:0000259" key="9">
    <source>
        <dbReference type="Pfam" id="PF06750"/>
    </source>
</evidence>
<evidence type="ECO:0000256" key="1">
    <source>
        <dbReference type="ARBA" id="ARBA00004651"/>
    </source>
</evidence>
<protein>
    <recommendedName>
        <fullName evidence="12">Prepilin peptidase</fullName>
    </recommendedName>
</protein>
<dbReference type="Gene3D" id="1.20.120.1220">
    <property type="match status" value="1"/>
</dbReference>
<dbReference type="Pfam" id="PF06750">
    <property type="entry name" value="A24_N_bact"/>
    <property type="match status" value="1"/>
</dbReference>
<feature type="domain" description="Prepilin peptidase A24 N-terminal" evidence="9">
    <location>
        <begin position="12"/>
        <end position="97"/>
    </location>
</feature>
<organism evidence="10 11">
    <name type="scientific">Candidatus Colwellbacteria bacterium RIFCSPLOWO2_02_FULL_45_11</name>
    <dbReference type="NCBI Taxonomy" id="1797692"/>
    <lineage>
        <taxon>Bacteria</taxon>
        <taxon>Candidatus Colwelliibacteriota</taxon>
    </lineage>
</organism>